<feature type="non-terminal residue" evidence="2">
    <location>
        <position position="1"/>
    </location>
</feature>
<accession>A0AAD7ZZQ8</accession>
<proteinExistence type="predicted"/>
<feature type="non-terminal residue" evidence="2">
    <location>
        <position position="151"/>
    </location>
</feature>
<organism evidence="2 3">
    <name type="scientific">Diploptera punctata</name>
    <name type="common">Pacific beetle cockroach</name>
    <dbReference type="NCBI Taxonomy" id="6984"/>
    <lineage>
        <taxon>Eukaryota</taxon>
        <taxon>Metazoa</taxon>
        <taxon>Ecdysozoa</taxon>
        <taxon>Arthropoda</taxon>
        <taxon>Hexapoda</taxon>
        <taxon>Insecta</taxon>
        <taxon>Pterygota</taxon>
        <taxon>Neoptera</taxon>
        <taxon>Polyneoptera</taxon>
        <taxon>Dictyoptera</taxon>
        <taxon>Blattodea</taxon>
        <taxon>Blaberoidea</taxon>
        <taxon>Blaberidae</taxon>
        <taxon>Diplopterinae</taxon>
        <taxon>Diploptera</taxon>
    </lineage>
</organism>
<dbReference type="EMBL" id="JASPKZ010004911">
    <property type="protein sequence ID" value="KAJ9589758.1"/>
    <property type="molecule type" value="Genomic_DNA"/>
</dbReference>
<dbReference type="AlphaFoldDB" id="A0AAD7ZZQ8"/>
<dbReference type="Proteomes" id="UP001233999">
    <property type="component" value="Unassembled WGS sequence"/>
</dbReference>
<reference evidence="2" key="2">
    <citation type="submission" date="2023-05" db="EMBL/GenBank/DDBJ databases">
        <authorList>
            <person name="Fouks B."/>
        </authorList>
    </citation>
    <scope>NUCLEOTIDE SEQUENCE</scope>
    <source>
        <strain evidence="2">Stay&amp;Tobe</strain>
        <tissue evidence="2">Testes</tissue>
    </source>
</reference>
<evidence type="ECO:0000256" key="1">
    <source>
        <dbReference type="SAM" id="MobiDB-lite"/>
    </source>
</evidence>
<evidence type="ECO:0000313" key="2">
    <source>
        <dbReference type="EMBL" id="KAJ9589758.1"/>
    </source>
</evidence>
<gene>
    <name evidence="2" type="ORF">L9F63_017032</name>
</gene>
<feature type="region of interest" description="Disordered" evidence="1">
    <location>
        <begin position="84"/>
        <end position="106"/>
    </location>
</feature>
<name>A0AAD7ZZQ8_DIPPU</name>
<evidence type="ECO:0000313" key="3">
    <source>
        <dbReference type="Proteomes" id="UP001233999"/>
    </source>
</evidence>
<sequence>VVKSDAVVSAFTSLSACVGGVSGHLARSLQAVKCIKLKSIHNALLRKKSTFNKQQWSAPISGHGPPANIGQLVRDPPRRVDIGQGPSVDPPRIVDTGQWPPVDPPRIVDTDRATTPPVSFFCKHGCGVDTRRFALNCGGHLQWRVLLGVFP</sequence>
<protein>
    <submittedName>
        <fullName evidence="2">Uncharacterized protein</fullName>
    </submittedName>
</protein>
<reference evidence="2" key="1">
    <citation type="journal article" date="2023" name="IScience">
        <title>Live-bearing cockroach genome reveals convergent evolutionary mechanisms linked to viviparity in insects and beyond.</title>
        <authorList>
            <person name="Fouks B."/>
            <person name="Harrison M.C."/>
            <person name="Mikhailova A.A."/>
            <person name="Marchal E."/>
            <person name="English S."/>
            <person name="Carruthers M."/>
            <person name="Jennings E.C."/>
            <person name="Chiamaka E.L."/>
            <person name="Frigard R.A."/>
            <person name="Pippel M."/>
            <person name="Attardo G.M."/>
            <person name="Benoit J.B."/>
            <person name="Bornberg-Bauer E."/>
            <person name="Tobe S.S."/>
        </authorList>
    </citation>
    <scope>NUCLEOTIDE SEQUENCE</scope>
    <source>
        <strain evidence="2">Stay&amp;Tobe</strain>
    </source>
</reference>
<comment type="caution">
    <text evidence="2">The sequence shown here is derived from an EMBL/GenBank/DDBJ whole genome shotgun (WGS) entry which is preliminary data.</text>
</comment>
<keyword evidence="3" id="KW-1185">Reference proteome</keyword>